<evidence type="ECO:0000256" key="3">
    <source>
        <dbReference type="ARBA" id="ARBA00022991"/>
    </source>
</evidence>
<evidence type="ECO:0000313" key="6">
    <source>
        <dbReference type="EMBL" id="KAG0149995.1"/>
    </source>
</evidence>
<dbReference type="PANTHER" id="PTHR47429">
    <property type="entry name" value="PROTEIN TWIN LOV 1"/>
    <property type="match status" value="1"/>
</dbReference>
<evidence type="ECO:0000313" key="7">
    <source>
        <dbReference type="Proteomes" id="UP000886653"/>
    </source>
</evidence>
<dbReference type="SUPFAM" id="SSF55785">
    <property type="entry name" value="PYP-like sensor domain (PAS domain)"/>
    <property type="match status" value="1"/>
</dbReference>
<comment type="caution">
    <text evidence="6">The sequence shown here is derived from an EMBL/GenBank/DDBJ whole genome shotgun (WGS) entry which is preliminary data.</text>
</comment>
<dbReference type="EMBL" id="MU167223">
    <property type="protein sequence ID" value="KAG0149995.1"/>
    <property type="molecule type" value="Genomic_DNA"/>
</dbReference>
<gene>
    <name evidence="6" type="ORF">CROQUDRAFT_720718</name>
</gene>
<organism evidence="6 7">
    <name type="scientific">Cronartium quercuum f. sp. fusiforme G11</name>
    <dbReference type="NCBI Taxonomy" id="708437"/>
    <lineage>
        <taxon>Eukaryota</taxon>
        <taxon>Fungi</taxon>
        <taxon>Dikarya</taxon>
        <taxon>Basidiomycota</taxon>
        <taxon>Pucciniomycotina</taxon>
        <taxon>Pucciniomycetes</taxon>
        <taxon>Pucciniales</taxon>
        <taxon>Coleosporiaceae</taxon>
        <taxon>Cronartium</taxon>
    </lineage>
</organism>
<dbReference type="InterPro" id="IPR000014">
    <property type="entry name" value="PAS"/>
</dbReference>
<dbReference type="Gene3D" id="3.30.450.20">
    <property type="entry name" value="PAS domain"/>
    <property type="match status" value="1"/>
</dbReference>
<protein>
    <recommendedName>
        <fullName evidence="5">PAC domain-containing protein</fullName>
    </recommendedName>
</protein>
<accession>A0A9P6TFQ9</accession>
<dbReference type="Pfam" id="PF13426">
    <property type="entry name" value="PAS_9"/>
    <property type="match status" value="1"/>
</dbReference>
<dbReference type="PANTHER" id="PTHR47429:SF2">
    <property type="entry name" value="PROTEIN TWIN LOV 1"/>
    <property type="match status" value="1"/>
</dbReference>
<evidence type="ECO:0000259" key="5">
    <source>
        <dbReference type="PROSITE" id="PS50113"/>
    </source>
</evidence>
<evidence type="ECO:0000256" key="2">
    <source>
        <dbReference type="ARBA" id="ARBA00022643"/>
    </source>
</evidence>
<dbReference type="OrthoDB" id="447251at2759"/>
<feature type="compositionally biased region" description="Basic and acidic residues" evidence="4">
    <location>
        <begin position="344"/>
        <end position="353"/>
    </location>
</feature>
<dbReference type="InterPro" id="IPR000700">
    <property type="entry name" value="PAS-assoc_C"/>
</dbReference>
<proteinExistence type="predicted"/>
<feature type="region of interest" description="Disordered" evidence="4">
    <location>
        <begin position="341"/>
        <end position="365"/>
    </location>
</feature>
<dbReference type="InterPro" id="IPR035965">
    <property type="entry name" value="PAS-like_dom_sf"/>
</dbReference>
<dbReference type="AlphaFoldDB" id="A0A9P6TFQ9"/>
<keyword evidence="7" id="KW-1185">Reference proteome</keyword>
<reference evidence="6" key="1">
    <citation type="submission" date="2013-11" db="EMBL/GenBank/DDBJ databases">
        <title>Genome sequence of the fusiform rust pathogen reveals effectors for host alternation and coevolution with pine.</title>
        <authorList>
            <consortium name="DOE Joint Genome Institute"/>
            <person name="Smith K."/>
            <person name="Pendleton A."/>
            <person name="Kubisiak T."/>
            <person name="Anderson C."/>
            <person name="Salamov A."/>
            <person name="Aerts A."/>
            <person name="Riley R."/>
            <person name="Clum A."/>
            <person name="Lindquist E."/>
            <person name="Ence D."/>
            <person name="Campbell M."/>
            <person name="Kronenberg Z."/>
            <person name="Feau N."/>
            <person name="Dhillon B."/>
            <person name="Hamelin R."/>
            <person name="Burleigh J."/>
            <person name="Smith J."/>
            <person name="Yandell M."/>
            <person name="Nelson C."/>
            <person name="Grigoriev I."/>
            <person name="Davis J."/>
        </authorList>
    </citation>
    <scope>NUCLEOTIDE SEQUENCE</scope>
    <source>
        <strain evidence="6">G11</strain>
    </source>
</reference>
<feature type="region of interest" description="Disordered" evidence="4">
    <location>
        <begin position="1"/>
        <end position="24"/>
    </location>
</feature>
<evidence type="ECO:0000256" key="4">
    <source>
        <dbReference type="SAM" id="MobiDB-lite"/>
    </source>
</evidence>
<dbReference type="NCBIfam" id="TIGR00229">
    <property type="entry name" value="sensory_box"/>
    <property type="match status" value="1"/>
</dbReference>
<feature type="compositionally biased region" description="Low complexity" evidence="4">
    <location>
        <begin position="7"/>
        <end position="24"/>
    </location>
</feature>
<feature type="compositionally biased region" description="Polar residues" evidence="4">
    <location>
        <begin position="356"/>
        <end position="365"/>
    </location>
</feature>
<sequence length="479" mass="53709">MFRKWLDSSQNVSVNDDSGSGSRRSGLVKLDRWTDELKCEAILKKLKDQSQLVHDLYYGERRPEEAQLDPLPEQADEHSANNLLEMANHKMPELAFSRFCLVRSMFADEFRRFIISKLVKLTTGRLGGELASDMGALAEAFVLTNPRAKDNPIVMASPGFTSMTGYTLQECIGKNPGMLYGPGTSPNARKRIKNAEKSLRPCMELIINYRKDGTPFHCLLHIAPLFDIQGEITYFFAGQVDVTSELQSPNLLEFLYTTEKEKVIPKKRESKTSSAVVSDSPLMCRFKSGEAMVHHRNIIRETIGDEPYLDQNEVADRKFINLSNTSPKRMTIPWISSLNRKRKNTTESKKAPDVRSLQSGGRNSDKISFSTIPHAPILEATYARIVVFKRKSLEIIFATPGTLVLLGLPARTDRDVNMSALLQMKITDLLYGATPKLTHTLRSGVSDTVKRGGAVSCSCLLSHSLDQSTKSQPKKLWYT</sequence>
<name>A0A9P6TFQ9_9BASI</name>
<keyword evidence="3" id="KW-0157">Chromophore</keyword>
<dbReference type="SMART" id="SM00086">
    <property type="entry name" value="PAC"/>
    <property type="match status" value="1"/>
</dbReference>
<keyword evidence="2" id="KW-0288">FMN</keyword>
<dbReference type="PROSITE" id="PS50113">
    <property type="entry name" value="PAC"/>
    <property type="match status" value="1"/>
</dbReference>
<dbReference type="GO" id="GO:0005634">
    <property type="term" value="C:nucleus"/>
    <property type="evidence" value="ECO:0007669"/>
    <property type="project" value="TreeGrafter"/>
</dbReference>
<dbReference type="Proteomes" id="UP000886653">
    <property type="component" value="Unassembled WGS sequence"/>
</dbReference>
<dbReference type="CDD" id="cd00130">
    <property type="entry name" value="PAS"/>
    <property type="match status" value="1"/>
</dbReference>
<dbReference type="InterPro" id="IPR001610">
    <property type="entry name" value="PAC"/>
</dbReference>
<evidence type="ECO:0000256" key="1">
    <source>
        <dbReference type="ARBA" id="ARBA00022630"/>
    </source>
</evidence>
<keyword evidence="1" id="KW-0285">Flavoprotein</keyword>
<feature type="domain" description="PAC" evidence="5">
    <location>
        <begin position="201"/>
        <end position="254"/>
    </location>
</feature>